<dbReference type="Pfam" id="PF13205">
    <property type="entry name" value="Big_5"/>
    <property type="match status" value="1"/>
</dbReference>
<dbReference type="InterPro" id="IPR032812">
    <property type="entry name" value="SbsA_Ig"/>
</dbReference>
<evidence type="ECO:0000313" key="3">
    <source>
        <dbReference type="EMBL" id="QIL02937.1"/>
    </source>
</evidence>
<feature type="domain" description="SbsA Ig-like" evidence="2">
    <location>
        <begin position="370"/>
        <end position="472"/>
    </location>
</feature>
<dbReference type="Proteomes" id="UP000502502">
    <property type="component" value="Chromosome"/>
</dbReference>
<dbReference type="EMBL" id="CP049871">
    <property type="protein sequence ID" value="QIL02937.1"/>
    <property type="molecule type" value="Genomic_DNA"/>
</dbReference>
<dbReference type="KEGG" id="ssin:G7078_09185"/>
<dbReference type="RefSeq" id="WP_166095311.1">
    <property type="nucleotide sequence ID" value="NZ_CP049871.1"/>
</dbReference>
<proteinExistence type="predicted"/>
<keyword evidence="4" id="KW-1185">Reference proteome</keyword>
<dbReference type="AlphaFoldDB" id="A0A6G7ZPL9"/>
<evidence type="ECO:0000256" key="1">
    <source>
        <dbReference type="ARBA" id="ARBA00022729"/>
    </source>
</evidence>
<protein>
    <submittedName>
        <fullName evidence="3">DUF4932 domain-containing protein</fullName>
    </submittedName>
</protein>
<dbReference type="Pfam" id="PF16286">
    <property type="entry name" value="DUF4932"/>
    <property type="match status" value="1"/>
</dbReference>
<reference evidence="3 4" key="1">
    <citation type="submission" date="2020-03" db="EMBL/GenBank/DDBJ databases">
        <title>Sphingomonas sp. nov., isolated from fish.</title>
        <authorList>
            <person name="Hyun D.-W."/>
            <person name="Bae J.-W."/>
        </authorList>
    </citation>
    <scope>NUCLEOTIDE SEQUENCE [LARGE SCALE GENOMIC DNA]</scope>
    <source>
        <strain evidence="3 4">HDW15C</strain>
    </source>
</reference>
<sequence length="476" mass="52723">MSCVAGCSISPLAPVMPAPPAAPAAEARLPVTVAADERVELFATIFRLAGADEYSTRFVPAYAKAIDKHFAPFKDHAAVKAVAGLRSSRGVAYNAVVDLAIQFGPLPDLVERVPLERSEMDKRWTPEAARDFAAKARDFARVTDFHRFFVEQRPLYAAAERRLRSLAEDEADLNWVQRFYGGTGKEQFFIVPAPGNGTVYYGSRYFGPAGEREFYSIITAMDTDVDGFPVFPIGVANLLAHEFGHSYVTPLILEHYDRDLKAAGDALLENFGGEMGPQGYSEGSTIIHESIIRAGVAHYRGQRVGPAAAERELAAQRNLGFVWIDDLYKLLGDYERDRARYPDIRSFYPVLRDYFQALPARLPTMKSALDASRPKVVESSPKNGAVNVNPATTTMTVRFDRPMRQSWGWKPRSGDMGAWPELSSPAFDASRTMLTVKVRLQPNTNYEATFLTSQFSGANGVAIAPFTLKFRTGRKR</sequence>
<dbReference type="InterPro" id="IPR032560">
    <property type="entry name" value="DUF4932"/>
</dbReference>
<gene>
    <name evidence="3" type="ORF">G7078_09185</name>
</gene>
<keyword evidence="1" id="KW-0732">Signal</keyword>
<evidence type="ECO:0000313" key="4">
    <source>
        <dbReference type="Proteomes" id="UP000502502"/>
    </source>
</evidence>
<evidence type="ECO:0000259" key="2">
    <source>
        <dbReference type="Pfam" id="PF13205"/>
    </source>
</evidence>
<name>A0A6G7ZPL9_9SPHN</name>
<organism evidence="3 4">
    <name type="scientific">Sphingomonas sinipercae</name>
    <dbReference type="NCBI Taxonomy" id="2714944"/>
    <lineage>
        <taxon>Bacteria</taxon>
        <taxon>Pseudomonadati</taxon>
        <taxon>Pseudomonadota</taxon>
        <taxon>Alphaproteobacteria</taxon>
        <taxon>Sphingomonadales</taxon>
        <taxon>Sphingomonadaceae</taxon>
        <taxon>Sphingomonas</taxon>
    </lineage>
</organism>
<accession>A0A6G7ZPL9</accession>